<dbReference type="GO" id="GO:0003887">
    <property type="term" value="F:DNA-directed DNA polymerase activity"/>
    <property type="evidence" value="ECO:0007669"/>
    <property type="project" value="TreeGrafter"/>
</dbReference>
<feature type="compositionally biased region" description="Basic and acidic residues" evidence="5">
    <location>
        <begin position="324"/>
        <end position="342"/>
    </location>
</feature>
<feature type="region of interest" description="Disordered" evidence="5">
    <location>
        <begin position="231"/>
        <end position="394"/>
    </location>
</feature>
<feature type="region of interest" description="Disordered" evidence="5">
    <location>
        <begin position="167"/>
        <end position="219"/>
    </location>
</feature>
<dbReference type="InterPro" id="IPR019038">
    <property type="entry name" value="POLD3"/>
</dbReference>
<evidence type="ECO:0000256" key="3">
    <source>
        <dbReference type="ARBA" id="ARBA00022705"/>
    </source>
</evidence>
<feature type="compositionally biased region" description="Basic and acidic residues" evidence="5">
    <location>
        <begin position="352"/>
        <end position="372"/>
    </location>
</feature>
<comment type="subcellular location">
    <subcellularLocation>
        <location evidence="1">Nucleus</location>
    </subcellularLocation>
</comment>
<dbReference type="PANTHER" id="PTHR17598:SF13">
    <property type="entry name" value="DNA POLYMERASE DELTA SUBUNIT 3"/>
    <property type="match status" value="1"/>
</dbReference>
<evidence type="ECO:0000313" key="6">
    <source>
        <dbReference type="EMBL" id="CZR63295.1"/>
    </source>
</evidence>
<dbReference type="InterPro" id="IPR041913">
    <property type="entry name" value="POLD3_sf"/>
</dbReference>
<evidence type="ECO:0000256" key="5">
    <source>
        <dbReference type="SAM" id="MobiDB-lite"/>
    </source>
</evidence>
<dbReference type="PANTHER" id="PTHR17598">
    <property type="entry name" value="DNA POLYMERASE DELTA SUBUNIT 3"/>
    <property type="match status" value="1"/>
</dbReference>
<feature type="region of interest" description="Disordered" evidence="5">
    <location>
        <begin position="408"/>
        <end position="452"/>
    </location>
</feature>
<dbReference type="GO" id="GO:0043625">
    <property type="term" value="C:delta DNA polymerase complex"/>
    <property type="evidence" value="ECO:0007669"/>
    <property type="project" value="InterPro"/>
</dbReference>
<evidence type="ECO:0000256" key="2">
    <source>
        <dbReference type="ARBA" id="ARBA00017589"/>
    </source>
</evidence>
<organism evidence="6 7">
    <name type="scientific">Phialocephala subalpina</name>
    <dbReference type="NCBI Taxonomy" id="576137"/>
    <lineage>
        <taxon>Eukaryota</taxon>
        <taxon>Fungi</taxon>
        <taxon>Dikarya</taxon>
        <taxon>Ascomycota</taxon>
        <taxon>Pezizomycotina</taxon>
        <taxon>Leotiomycetes</taxon>
        <taxon>Helotiales</taxon>
        <taxon>Mollisiaceae</taxon>
        <taxon>Phialocephala</taxon>
        <taxon>Phialocephala fortinii species complex</taxon>
    </lineage>
</organism>
<feature type="compositionally biased region" description="Low complexity" evidence="5">
    <location>
        <begin position="283"/>
        <end position="298"/>
    </location>
</feature>
<protein>
    <recommendedName>
        <fullName evidence="2">DNA polymerase delta subunit 3</fullName>
    </recommendedName>
</protein>
<evidence type="ECO:0000313" key="7">
    <source>
        <dbReference type="Proteomes" id="UP000184330"/>
    </source>
</evidence>
<keyword evidence="4" id="KW-0539">Nucleus</keyword>
<reference evidence="6 7" key="1">
    <citation type="submission" date="2016-03" db="EMBL/GenBank/DDBJ databases">
        <authorList>
            <person name="Ploux O."/>
        </authorList>
    </citation>
    <scope>NUCLEOTIDE SEQUENCE [LARGE SCALE GENOMIC DNA]</scope>
    <source>
        <strain evidence="6 7">UAMH 11012</strain>
    </source>
</reference>
<dbReference type="AlphaFoldDB" id="A0A1L7XE41"/>
<proteinExistence type="predicted"/>
<gene>
    <name evidence="6" type="ORF">PAC_13192</name>
</gene>
<feature type="compositionally biased region" description="Basic residues" evidence="5">
    <location>
        <begin position="381"/>
        <end position="392"/>
    </location>
</feature>
<dbReference type="Pfam" id="PF09507">
    <property type="entry name" value="CDC27"/>
    <property type="match status" value="1"/>
</dbReference>
<dbReference type="EMBL" id="FJOG01000023">
    <property type="protein sequence ID" value="CZR63295.1"/>
    <property type="molecule type" value="Genomic_DNA"/>
</dbReference>
<dbReference type="GO" id="GO:0006297">
    <property type="term" value="P:nucleotide-excision repair, DNA gap filling"/>
    <property type="evidence" value="ECO:0007669"/>
    <property type="project" value="TreeGrafter"/>
</dbReference>
<keyword evidence="7" id="KW-1185">Reference proteome</keyword>
<dbReference type="OrthoDB" id="514823at2759"/>
<dbReference type="GO" id="GO:0006271">
    <property type="term" value="P:DNA strand elongation involved in DNA replication"/>
    <property type="evidence" value="ECO:0007669"/>
    <property type="project" value="TreeGrafter"/>
</dbReference>
<dbReference type="GO" id="GO:1904161">
    <property type="term" value="P:DNA synthesis involved in UV-damage excision repair"/>
    <property type="evidence" value="ECO:0007669"/>
    <property type="project" value="TreeGrafter"/>
</dbReference>
<feature type="compositionally biased region" description="Pro residues" evidence="5">
    <location>
        <begin position="184"/>
        <end position="194"/>
    </location>
</feature>
<feature type="region of interest" description="Disordered" evidence="5">
    <location>
        <begin position="61"/>
        <end position="82"/>
    </location>
</feature>
<name>A0A1L7XE41_9HELO</name>
<evidence type="ECO:0000256" key="1">
    <source>
        <dbReference type="ARBA" id="ARBA00004123"/>
    </source>
</evidence>
<dbReference type="Proteomes" id="UP000184330">
    <property type="component" value="Unassembled WGS sequence"/>
</dbReference>
<dbReference type="Gene3D" id="3.90.1030.20">
    <property type="entry name" value="DNA polymerase delta, p66 (Cdc27) subunit, wHTH domain"/>
    <property type="match status" value="1"/>
</dbReference>
<accession>A0A1L7XE41</accession>
<evidence type="ECO:0000256" key="4">
    <source>
        <dbReference type="ARBA" id="ARBA00023242"/>
    </source>
</evidence>
<sequence length="452" mass="50159">MADYKTYLASSILTEDKIVTYRLLSRALKVNVNAAKEMLYEFHREQNGRKPGTIHATYLISGTKRKEPEPTNGAAEQDGEDTHMQSSLYFSSSMPQPEESIEESGVLSITLVREENLEEVRSQYEHITSVHVYSIGPHQLKDLQILSDITRQVRELTADDDPIETASQYGTITNKNVRRRKGTRPPPAATPAPIPTKTAPTKPKQEVKTSIPPLKQEVSSTAKDFFGKSKATAAANTSSKDKATASNISKESTPNPPNLKRDNSSIFKSFAKAKPKLKREGTDSSAAADSPAISAAEDSPMKDVSDDEEETYVPPAPANTEIVAKSRRERKENEERLKKMMDMSDEEEDIKEETPIVEEKEKEKEASPEKEVVPVVSGERRRGRRRVMKKKTVKDEEGYLVTKEEPVWESFSEDEPAPAPKPKVHAPAASTKAKKGAAKQGQGSIMSFFGKK</sequence>
<keyword evidence="3" id="KW-0235">DNA replication</keyword>
<dbReference type="STRING" id="576137.A0A1L7XE41"/>